<accession>A0A7S5RFE3</accession>
<organism evidence="1 2">
    <name type="scientific">Rhizobium phage RHph_I1_6</name>
    <dbReference type="NCBI Taxonomy" id="2509728"/>
    <lineage>
        <taxon>Viruses</taxon>
        <taxon>Duplodnaviria</taxon>
        <taxon>Heunggongvirae</taxon>
        <taxon>Uroviricota</taxon>
        <taxon>Caudoviricetes</taxon>
        <taxon>Schitoviridae</taxon>
        <taxon>Demetervirinae</taxon>
        <taxon>Cyamitesvirus</taxon>
        <taxon>Cyamitesvirus I16</taxon>
    </lineage>
</organism>
<dbReference type="EMBL" id="MN988555">
    <property type="protein sequence ID" value="QIG76528.1"/>
    <property type="molecule type" value="Genomic_DNA"/>
</dbReference>
<keyword evidence="2" id="KW-1185">Reference proteome</keyword>
<evidence type="ECO:0000313" key="1">
    <source>
        <dbReference type="EMBL" id="QIG76528.1"/>
    </source>
</evidence>
<sequence>MWQFYWKRWHLGHQVDKVNLDGRYGLAYHHLWFIGPLQIRYYSHRSTY</sequence>
<protein>
    <submittedName>
        <fullName evidence="1">Uncharacterized protein</fullName>
    </submittedName>
</protein>
<gene>
    <name evidence="1" type="ORF">EVC27_003</name>
</gene>
<dbReference type="Proteomes" id="UP000626490">
    <property type="component" value="Segment"/>
</dbReference>
<proteinExistence type="predicted"/>
<reference evidence="1" key="1">
    <citation type="submission" date="2020-01" db="EMBL/GenBank/DDBJ databases">
        <title>Patterns of diversity and host range of bacteriophage communities associated with bean-nodulatin bacteria.</title>
        <authorList>
            <person name="Vann Cauwenberghe J."/>
            <person name="Santamaria R.I."/>
            <person name="Bustos P."/>
            <person name="Juarez S."/>
            <person name="Gonzalez V."/>
        </authorList>
    </citation>
    <scope>NUCLEOTIDE SEQUENCE</scope>
</reference>
<name>A0A7S5RFE3_9CAUD</name>
<evidence type="ECO:0000313" key="2">
    <source>
        <dbReference type="Proteomes" id="UP000626490"/>
    </source>
</evidence>